<accession>A0A1Y1X5Z6</accession>
<dbReference type="AlphaFoldDB" id="A0A1Y1X5Z6"/>
<keyword evidence="3" id="KW-0732">Signal</keyword>
<reference evidence="4 5" key="2">
    <citation type="submission" date="2016-08" db="EMBL/GenBank/DDBJ databases">
        <title>Pervasive Adenine N6-methylation of Active Genes in Fungi.</title>
        <authorList>
            <consortium name="DOE Joint Genome Institute"/>
            <person name="Mondo S.J."/>
            <person name="Dannebaum R.O."/>
            <person name="Kuo R.C."/>
            <person name="Labutti K."/>
            <person name="Haridas S."/>
            <person name="Kuo A."/>
            <person name="Salamov A."/>
            <person name="Ahrendt S.R."/>
            <person name="Lipzen A."/>
            <person name="Sullivan W."/>
            <person name="Andreopoulos W.B."/>
            <person name="Clum A."/>
            <person name="Lindquist E."/>
            <person name="Daum C."/>
            <person name="Ramamoorthy G.K."/>
            <person name="Gryganskyi A."/>
            <person name="Culley D."/>
            <person name="Magnuson J.K."/>
            <person name="James T.Y."/>
            <person name="O'Malley M.A."/>
            <person name="Stajich J.E."/>
            <person name="Spatafora J.W."/>
            <person name="Visel A."/>
            <person name="Grigoriev I.V."/>
        </authorList>
    </citation>
    <scope>NUCLEOTIDE SEQUENCE [LARGE SCALE GENOMIC DNA]</scope>
    <source>
        <strain evidence="4 5">S4</strain>
    </source>
</reference>
<protein>
    <recommendedName>
        <fullName evidence="6">Dickkopf N-terminal cysteine-rich domain-containing protein</fullName>
    </recommendedName>
</protein>
<feature type="compositionally biased region" description="Low complexity" evidence="1">
    <location>
        <begin position="289"/>
        <end position="299"/>
    </location>
</feature>
<dbReference type="OrthoDB" id="10398736at2759"/>
<feature type="region of interest" description="Disordered" evidence="1">
    <location>
        <begin position="267"/>
        <end position="314"/>
    </location>
</feature>
<keyword evidence="5" id="KW-1185">Reference proteome</keyword>
<evidence type="ECO:0000256" key="1">
    <source>
        <dbReference type="SAM" id="MobiDB-lite"/>
    </source>
</evidence>
<keyword evidence="2" id="KW-1133">Transmembrane helix</keyword>
<feature type="signal peptide" evidence="3">
    <location>
        <begin position="1"/>
        <end position="26"/>
    </location>
</feature>
<evidence type="ECO:0008006" key="6">
    <source>
        <dbReference type="Google" id="ProtNLM"/>
    </source>
</evidence>
<sequence length="369" mass="42814">MTVNNFPRYLSCFFYLLFILPVLTYSDITLEKISSLKSISCEEDIDCPNSLSCKNNFCQYPIHYCLGQDLCIEENIKNHIYYSYQNNNTKDSNNNNDDDNGNKNNLSQTNKKLIDFSSLFSIFHFNDKNNDKEKEDENSLIIETCHPNHSNCQTRSCLKDSNCFSNNCDLKTKKCLVNKDLPLYTCFNNNLNGGMICGKYLEEECIKDDDCITHHCDTQLHICKNFKEDFQKNNKTISISVIENQPKYIELMDSILQVKEEEEKIRISNNNNNNNENDNNDNDNDNDNDNNNNNNNNMEKQQEDKPKEDEGNHVKSSTLIKEGLILVFVIIPIIVITQYVKSTKTVKNIKNNRTNFEYKSVFVDNISNC</sequence>
<organism evidence="4 5">
    <name type="scientific">Anaeromyces robustus</name>
    <dbReference type="NCBI Taxonomy" id="1754192"/>
    <lineage>
        <taxon>Eukaryota</taxon>
        <taxon>Fungi</taxon>
        <taxon>Fungi incertae sedis</taxon>
        <taxon>Chytridiomycota</taxon>
        <taxon>Chytridiomycota incertae sedis</taxon>
        <taxon>Neocallimastigomycetes</taxon>
        <taxon>Neocallimastigales</taxon>
        <taxon>Neocallimastigaceae</taxon>
        <taxon>Anaeromyces</taxon>
    </lineage>
</organism>
<comment type="caution">
    <text evidence="4">The sequence shown here is derived from an EMBL/GenBank/DDBJ whole genome shotgun (WGS) entry which is preliminary data.</text>
</comment>
<feature type="compositionally biased region" description="Acidic residues" evidence="1">
    <location>
        <begin position="278"/>
        <end position="288"/>
    </location>
</feature>
<proteinExistence type="predicted"/>
<dbReference type="EMBL" id="MCFG01000127">
    <property type="protein sequence ID" value="ORX81085.1"/>
    <property type="molecule type" value="Genomic_DNA"/>
</dbReference>
<feature type="compositionally biased region" description="Basic and acidic residues" evidence="1">
    <location>
        <begin position="300"/>
        <end position="313"/>
    </location>
</feature>
<name>A0A1Y1X5Z6_9FUNG</name>
<keyword evidence="2" id="KW-0812">Transmembrane</keyword>
<gene>
    <name evidence="4" type="ORF">BCR32DRAFT_293464</name>
</gene>
<feature type="transmembrane region" description="Helical" evidence="2">
    <location>
        <begin position="323"/>
        <end position="340"/>
    </location>
</feature>
<feature type="chain" id="PRO_5012327406" description="Dickkopf N-terminal cysteine-rich domain-containing protein" evidence="3">
    <location>
        <begin position="27"/>
        <end position="369"/>
    </location>
</feature>
<evidence type="ECO:0000313" key="4">
    <source>
        <dbReference type="EMBL" id="ORX81085.1"/>
    </source>
</evidence>
<evidence type="ECO:0000313" key="5">
    <source>
        <dbReference type="Proteomes" id="UP000193944"/>
    </source>
</evidence>
<keyword evidence="2" id="KW-0472">Membrane</keyword>
<reference evidence="4 5" key="1">
    <citation type="submission" date="2016-08" db="EMBL/GenBank/DDBJ databases">
        <title>A Parts List for Fungal Cellulosomes Revealed by Comparative Genomics.</title>
        <authorList>
            <consortium name="DOE Joint Genome Institute"/>
            <person name="Haitjema C.H."/>
            <person name="Gilmore S.P."/>
            <person name="Henske J.K."/>
            <person name="Solomon K.V."/>
            <person name="De Groot R."/>
            <person name="Kuo A."/>
            <person name="Mondo S.J."/>
            <person name="Salamov A.A."/>
            <person name="Labutti K."/>
            <person name="Zhao Z."/>
            <person name="Chiniquy J."/>
            <person name="Barry K."/>
            <person name="Brewer H.M."/>
            <person name="Purvine S.O."/>
            <person name="Wright A.T."/>
            <person name="Boxma B."/>
            <person name="Van Alen T."/>
            <person name="Hackstein J.H."/>
            <person name="Baker S.E."/>
            <person name="Grigoriev I.V."/>
            <person name="O'Malley M.A."/>
        </authorList>
    </citation>
    <scope>NUCLEOTIDE SEQUENCE [LARGE SCALE GENOMIC DNA]</scope>
    <source>
        <strain evidence="4 5">S4</strain>
    </source>
</reference>
<evidence type="ECO:0000256" key="2">
    <source>
        <dbReference type="SAM" id="Phobius"/>
    </source>
</evidence>
<evidence type="ECO:0000256" key="3">
    <source>
        <dbReference type="SAM" id="SignalP"/>
    </source>
</evidence>
<dbReference type="Proteomes" id="UP000193944">
    <property type="component" value="Unassembled WGS sequence"/>
</dbReference>